<dbReference type="Pfam" id="PF00155">
    <property type="entry name" value="Aminotran_1_2"/>
    <property type="match status" value="1"/>
</dbReference>
<evidence type="ECO:0000256" key="6">
    <source>
        <dbReference type="ARBA" id="ARBA00022679"/>
    </source>
</evidence>
<evidence type="ECO:0000259" key="10">
    <source>
        <dbReference type="Pfam" id="PF00155"/>
    </source>
</evidence>
<dbReference type="InterPro" id="IPR015422">
    <property type="entry name" value="PyrdxlP-dep_Trfase_small"/>
</dbReference>
<dbReference type="GO" id="GO:0004400">
    <property type="term" value="F:histidinol-phosphate transaminase activity"/>
    <property type="evidence" value="ECO:0007669"/>
    <property type="project" value="UniProtKB-UniRule"/>
</dbReference>
<dbReference type="PROSITE" id="PS00599">
    <property type="entry name" value="AA_TRANSFER_CLASS_2"/>
    <property type="match status" value="1"/>
</dbReference>
<dbReference type="UniPathway" id="UPA00031">
    <property type="reaction ID" value="UER00012"/>
</dbReference>
<evidence type="ECO:0000256" key="1">
    <source>
        <dbReference type="ARBA" id="ARBA00001933"/>
    </source>
</evidence>
<dbReference type="InterPro" id="IPR015424">
    <property type="entry name" value="PyrdxlP-dep_Trfase"/>
</dbReference>
<dbReference type="InterPro" id="IPR015421">
    <property type="entry name" value="PyrdxlP-dep_Trfase_major"/>
</dbReference>
<comment type="subunit">
    <text evidence="3 9">Homodimer.</text>
</comment>
<dbReference type="EC" id="2.6.1.9" evidence="9"/>
<proteinExistence type="inferred from homology"/>
<reference evidence="11 12" key="1">
    <citation type="submission" date="2019-03" db="EMBL/GenBank/DDBJ databases">
        <title>Genomics of glacier-inhabiting Cryobacterium strains.</title>
        <authorList>
            <person name="Liu Q."/>
            <person name="Xin Y.-H."/>
        </authorList>
    </citation>
    <scope>NUCLEOTIDE SEQUENCE [LARGE SCALE GENOMIC DNA]</scope>
    <source>
        <strain evidence="11 12">Sr54</strain>
    </source>
</reference>
<evidence type="ECO:0000256" key="7">
    <source>
        <dbReference type="ARBA" id="ARBA00022898"/>
    </source>
</evidence>
<dbReference type="GO" id="GO:0030170">
    <property type="term" value="F:pyridoxal phosphate binding"/>
    <property type="evidence" value="ECO:0007669"/>
    <property type="project" value="InterPro"/>
</dbReference>
<protein>
    <recommendedName>
        <fullName evidence="9">Histidinol-phosphate aminotransferase</fullName>
        <ecNumber evidence="9">2.6.1.9</ecNumber>
    </recommendedName>
    <alternativeName>
        <fullName evidence="9">Imidazole acetol-phosphate transaminase</fullName>
    </alternativeName>
</protein>
<dbReference type="InterPro" id="IPR004839">
    <property type="entry name" value="Aminotransferase_I/II_large"/>
</dbReference>
<feature type="modified residue" description="N6-(pyridoxal phosphate)lysine" evidence="9">
    <location>
        <position position="226"/>
    </location>
</feature>
<dbReference type="PANTHER" id="PTHR42885">
    <property type="entry name" value="HISTIDINOL-PHOSPHATE AMINOTRANSFERASE-RELATED"/>
    <property type="match status" value="1"/>
</dbReference>
<dbReference type="RefSeq" id="WP_134529457.1">
    <property type="nucleotide sequence ID" value="NZ_SOHN01000010.1"/>
</dbReference>
<dbReference type="Gene3D" id="3.90.1150.10">
    <property type="entry name" value="Aspartate Aminotransferase, domain 1"/>
    <property type="match status" value="1"/>
</dbReference>
<feature type="domain" description="Aminotransferase class I/classII large" evidence="10">
    <location>
        <begin position="31"/>
        <end position="356"/>
    </location>
</feature>
<comment type="cofactor">
    <cofactor evidence="1 9">
        <name>pyridoxal 5'-phosphate</name>
        <dbReference type="ChEBI" id="CHEBI:597326"/>
    </cofactor>
</comment>
<organism evidence="11 12">
    <name type="scientific">Cryobacterium serini</name>
    <dbReference type="NCBI Taxonomy" id="1259201"/>
    <lineage>
        <taxon>Bacteria</taxon>
        <taxon>Bacillati</taxon>
        <taxon>Actinomycetota</taxon>
        <taxon>Actinomycetes</taxon>
        <taxon>Micrococcales</taxon>
        <taxon>Microbacteriaceae</taxon>
        <taxon>Cryobacterium</taxon>
    </lineage>
</organism>
<evidence type="ECO:0000256" key="2">
    <source>
        <dbReference type="ARBA" id="ARBA00007970"/>
    </source>
</evidence>
<evidence type="ECO:0000313" key="12">
    <source>
        <dbReference type="Proteomes" id="UP000297626"/>
    </source>
</evidence>
<sequence length="374" mass="39797">MERVTSLEDLPLRTNLHGLTPYGAPQLHVPVALNVNENTHPIPDSVARDILAGLAEAIHSVNRYPDREFTALREALAGYLGAGLTADNIWAANGSNEVLQQVLQAFGGPGRSLLGFAPTYSMYSILASGTDTTWIPGTRDADFELSPVTAVSEVTRINPDVVFLCSPNNPTGTPLSLETIAAVYDATDGIVVVDEAYAEFAPAGTPSAITLLPGRERLLISRTMSKAFAFAGARVGYLAADPAVTDALRLVRLPYHLSALTQAAANAALAHSGEMLAMVDEIRGQRDRLVVELARLGYFPHRSWSNFVLFGGVADPQETFAALLAEGILIRDVGIPGHLRVTAGTEKETSQFLEALARVGRTATPGQTDSAQAE</sequence>
<keyword evidence="8 9" id="KW-0368">Histidine biosynthesis</keyword>
<keyword evidence="12" id="KW-1185">Reference proteome</keyword>
<dbReference type="HAMAP" id="MF_01023">
    <property type="entry name" value="HisC_aminotrans_2"/>
    <property type="match status" value="1"/>
</dbReference>
<evidence type="ECO:0000256" key="3">
    <source>
        <dbReference type="ARBA" id="ARBA00011738"/>
    </source>
</evidence>
<dbReference type="Gene3D" id="3.40.640.10">
    <property type="entry name" value="Type I PLP-dependent aspartate aminotransferase-like (Major domain)"/>
    <property type="match status" value="1"/>
</dbReference>
<accession>A0A4R9BNY7</accession>
<dbReference type="EMBL" id="SOHN01000010">
    <property type="protein sequence ID" value="TFD88244.1"/>
    <property type="molecule type" value="Genomic_DNA"/>
</dbReference>
<dbReference type="SUPFAM" id="SSF53383">
    <property type="entry name" value="PLP-dependent transferases"/>
    <property type="match status" value="1"/>
</dbReference>
<evidence type="ECO:0000256" key="5">
    <source>
        <dbReference type="ARBA" id="ARBA00022605"/>
    </source>
</evidence>
<dbReference type="InterPro" id="IPR005861">
    <property type="entry name" value="HisP_aminotrans"/>
</dbReference>
<dbReference type="InterPro" id="IPR001917">
    <property type="entry name" value="Aminotrans_II_pyridoxalP_BS"/>
</dbReference>
<comment type="catalytic activity">
    <reaction evidence="9">
        <text>L-histidinol phosphate + 2-oxoglutarate = 3-(imidazol-4-yl)-2-oxopropyl phosphate + L-glutamate</text>
        <dbReference type="Rhea" id="RHEA:23744"/>
        <dbReference type="ChEBI" id="CHEBI:16810"/>
        <dbReference type="ChEBI" id="CHEBI:29985"/>
        <dbReference type="ChEBI" id="CHEBI:57766"/>
        <dbReference type="ChEBI" id="CHEBI:57980"/>
        <dbReference type="EC" id="2.6.1.9"/>
    </reaction>
</comment>
<evidence type="ECO:0000256" key="9">
    <source>
        <dbReference type="HAMAP-Rule" id="MF_01023"/>
    </source>
</evidence>
<comment type="similarity">
    <text evidence="2 9">Belongs to the class-II pyridoxal-phosphate-dependent aminotransferase family. Histidinol-phosphate aminotransferase subfamily.</text>
</comment>
<keyword evidence="4 9" id="KW-0032">Aminotransferase</keyword>
<dbReference type="Proteomes" id="UP000297626">
    <property type="component" value="Unassembled WGS sequence"/>
</dbReference>
<keyword evidence="5 9" id="KW-0028">Amino-acid biosynthesis</keyword>
<keyword evidence="6 9" id="KW-0808">Transferase</keyword>
<gene>
    <name evidence="9" type="primary">hisC</name>
    <name evidence="11" type="ORF">E3T51_08360</name>
</gene>
<name>A0A4R9BNY7_9MICO</name>
<dbReference type="NCBIfam" id="TIGR01141">
    <property type="entry name" value="hisC"/>
    <property type="match status" value="1"/>
</dbReference>
<dbReference type="NCBIfam" id="NF002877">
    <property type="entry name" value="PRK03317.1"/>
    <property type="match status" value="1"/>
</dbReference>
<comment type="caution">
    <text evidence="11">The sequence shown here is derived from an EMBL/GenBank/DDBJ whole genome shotgun (WGS) entry which is preliminary data.</text>
</comment>
<comment type="pathway">
    <text evidence="9">Amino-acid biosynthesis; L-histidine biosynthesis; L-histidine from 5-phospho-alpha-D-ribose 1-diphosphate: step 7/9.</text>
</comment>
<evidence type="ECO:0000313" key="11">
    <source>
        <dbReference type="EMBL" id="TFD88244.1"/>
    </source>
</evidence>
<evidence type="ECO:0000256" key="4">
    <source>
        <dbReference type="ARBA" id="ARBA00022576"/>
    </source>
</evidence>
<dbReference type="AlphaFoldDB" id="A0A4R9BNY7"/>
<dbReference type="GO" id="GO:0000105">
    <property type="term" value="P:L-histidine biosynthetic process"/>
    <property type="evidence" value="ECO:0007669"/>
    <property type="project" value="UniProtKB-UniRule"/>
</dbReference>
<dbReference type="CDD" id="cd00609">
    <property type="entry name" value="AAT_like"/>
    <property type="match status" value="1"/>
</dbReference>
<dbReference type="PANTHER" id="PTHR42885:SF2">
    <property type="entry name" value="HISTIDINOL-PHOSPHATE AMINOTRANSFERASE"/>
    <property type="match status" value="1"/>
</dbReference>
<keyword evidence="7 9" id="KW-0663">Pyridoxal phosphate</keyword>
<evidence type="ECO:0000256" key="8">
    <source>
        <dbReference type="ARBA" id="ARBA00023102"/>
    </source>
</evidence>